<evidence type="ECO:0000313" key="2">
    <source>
        <dbReference type="EMBL" id="TDO99644.1"/>
    </source>
</evidence>
<organism evidence="2 3">
    <name type="scientific">Marinomonas balearica</name>
    <dbReference type="NCBI Taxonomy" id="491947"/>
    <lineage>
        <taxon>Bacteria</taxon>
        <taxon>Pseudomonadati</taxon>
        <taxon>Pseudomonadota</taxon>
        <taxon>Gammaproteobacteria</taxon>
        <taxon>Oceanospirillales</taxon>
        <taxon>Oceanospirillaceae</taxon>
        <taxon>Marinomonas</taxon>
    </lineage>
</organism>
<evidence type="ECO:0000256" key="1">
    <source>
        <dbReference type="SAM" id="Phobius"/>
    </source>
</evidence>
<keyword evidence="1" id="KW-0812">Transmembrane</keyword>
<comment type="caution">
    <text evidence="2">The sequence shown here is derived from an EMBL/GenBank/DDBJ whole genome shotgun (WGS) entry which is preliminary data.</text>
</comment>
<name>A0A4R6MDN8_9GAMM</name>
<keyword evidence="1" id="KW-0472">Membrane</keyword>
<dbReference type="Proteomes" id="UP000294656">
    <property type="component" value="Unassembled WGS sequence"/>
</dbReference>
<evidence type="ECO:0000313" key="3">
    <source>
        <dbReference type="Proteomes" id="UP000294656"/>
    </source>
</evidence>
<accession>A0A4R6MDN8</accession>
<feature type="transmembrane region" description="Helical" evidence="1">
    <location>
        <begin position="64"/>
        <end position="84"/>
    </location>
</feature>
<proteinExistence type="predicted"/>
<reference evidence="2 3" key="1">
    <citation type="submission" date="2019-03" db="EMBL/GenBank/DDBJ databases">
        <title>Genomic Encyclopedia of Type Strains, Phase III (KMG-III): the genomes of soil and plant-associated and newly described type strains.</title>
        <authorList>
            <person name="Whitman W."/>
        </authorList>
    </citation>
    <scope>NUCLEOTIDE SEQUENCE [LARGE SCALE GENOMIC DNA]</scope>
    <source>
        <strain evidence="2 3">CECT 7378</strain>
    </source>
</reference>
<feature type="transmembrane region" description="Helical" evidence="1">
    <location>
        <begin position="39"/>
        <end position="58"/>
    </location>
</feature>
<gene>
    <name evidence="2" type="ORF">DFP79_0631</name>
</gene>
<dbReference type="EMBL" id="SNXC01000009">
    <property type="protein sequence ID" value="TDO99644.1"/>
    <property type="molecule type" value="Genomic_DNA"/>
</dbReference>
<sequence length="107" mass="11886">MVPMQFFDVELIRKLDKKTRRRAVFHALLDSGILSARSVVVKLLMTAISLSVLFLGPLSIVSGAWIPVAIALPFLLSILLTTELESIFKPYLLKVALLLLHTEKVDA</sequence>
<keyword evidence="3" id="KW-1185">Reference proteome</keyword>
<dbReference type="AlphaFoldDB" id="A0A4R6MDN8"/>
<keyword evidence="1" id="KW-1133">Transmembrane helix</keyword>
<protein>
    <submittedName>
        <fullName evidence="2">Uncharacterized protein</fullName>
    </submittedName>
</protein>